<dbReference type="Gene3D" id="2.60.120.200">
    <property type="match status" value="3"/>
</dbReference>
<dbReference type="PANTHER" id="PTHR42535:SF2">
    <property type="entry name" value="CHROMOSOME UNDETERMINED SCAFFOLD_146, WHOLE GENOME SHOTGUN SEQUENCE"/>
    <property type="match status" value="1"/>
</dbReference>
<dbReference type="Pfam" id="PF13385">
    <property type="entry name" value="Laminin_G_3"/>
    <property type="match status" value="3"/>
</dbReference>
<comment type="similarity">
    <text evidence="1">Belongs to the intimin/invasin family.</text>
</comment>
<name>A0A2M7S977_9BACT</name>
<feature type="domain" description="Big-1" evidence="5">
    <location>
        <begin position="644"/>
        <end position="735"/>
    </location>
</feature>
<dbReference type="SUPFAM" id="SSF49373">
    <property type="entry name" value="Invasin/intimin cell-adhesion fragments"/>
    <property type="match status" value="2"/>
</dbReference>
<feature type="domain" description="LamG-like jellyroll fold" evidence="4">
    <location>
        <begin position="381"/>
        <end position="515"/>
    </location>
</feature>
<gene>
    <name evidence="6" type="ORF">COY52_08245</name>
</gene>
<accession>A0A2M7S977</accession>
<feature type="domain" description="Big-1" evidence="5">
    <location>
        <begin position="219"/>
        <end position="317"/>
    </location>
</feature>
<reference evidence="7" key="1">
    <citation type="submission" date="2017-09" db="EMBL/GenBank/DDBJ databases">
        <title>Depth-based differentiation of microbial function through sediment-hosted aquifers and enrichment of novel symbionts in the deep terrestrial subsurface.</title>
        <authorList>
            <person name="Probst A.J."/>
            <person name="Ladd B."/>
            <person name="Jarett J.K."/>
            <person name="Geller-Mcgrath D.E."/>
            <person name="Sieber C.M.K."/>
            <person name="Emerson J.B."/>
            <person name="Anantharaman K."/>
            <person name="Thomas B.C."/>
            <person name="Malmstrom R."/>
            <person name="Stieglmeier M."/>
            <person name="Klingl A."/>
            <person name="Woyke T."/>
            <person name="Ryan C.M."/>
            <person name="Banfield J.F."/>
        </authorList>
    </citation>
    <scope>NUCLEOTIDE SEQUENCE [LARGE SCALE GENOMIC DNA]</scope>
</reference>
<dbReference type="InterPro" id="IPR008964">
    <property type="entry name" value="Invasin/intimin_cell_adhesion"/>
</dbReference>
<dbReference type="InterPro" id="IPR006558">
    <property type="entry name" value="LamG-like"/>
</dbReference>
<dbReference type="SMART" id="SM00560">
    <property type="entry name" value="LamGL"/>
    <property type="match status" value="2"/>
</dbReference>
<keyword evidence="2" id="KW-0732">Signal</keyword>
<dbReference type="EMBL" id="PFMR01000216">
    <property type="protein sequence ID" value="PIZ16030.1"/>
    <property type="molecule type" value="Genomic_DNA"/>
</dbReference>
<evidence type="ECO:0000259" key="4">
    <source>
        <dbReference type="SMART" id="SM00560"/>
    </source>
</evidence>
<dbReference type="Proteomes" id="UP000229307">
    <property type="component" value="Unassembled WGS sequence"/>
</dbReference>
<evidence type="ECO:0000256" key="2">
    <source>
        <dbReference type="ARBA" id="ARBA00022729"/>
    </source>
</evidence>
<evidence type="ECO:0008006" key="8">
    <source>
        <dbReference type="Google" id="ProtNLM"/>
    </source>
</evidence>
<dbReference type="SUPFAM" id="SSF49899">
    <property type="entry name" value="Concanavalin A-like lectins/glucanases"/>
    <property type="match status" value="3"/>
</dbReference>
<evidence type="ECO:0000256" key="1">
    <source>
        <dbReference type="ARBA" id="ARBA00010116"/>
    </source>
</evidence>
<sequence length="1288" mass="137180">MPSVFGPVSSSTFDTGSWHHVLGVLDTSLNKVRIYVNGNLEGSGDFTGTPREYGASSYFIGCADHPNPSYPYWFTGVIDDVRMYGRAVSSDEAAAYARSRSRPVKFTAATRLAFITPPRTVKVNTSSDSILVRAQWSDGSKAGEYNDLCSFSSVSAAGRFCADKDGETWTPIITLRMSGGETYVFYKDTKVGSQVITVTSGGLTETSQAQVITADKFNETASFIILKPGAVPADGTTACTVVVTVLDRFQNPVPGKNVIITSSRKGTADDTFDTIAQPALPTDDNGQATGTLVSSMGGYDTVTATIQGEDQLSRITQSYFDNAPIAMWNFDETAGSVASGMLPGTVYGATWQAGRFGNCLSFDGVNDYVDVQHSELLHFKNAVTVEAWVNNSGGTSWQGIVYKNNFFMLRRDADAEGGKISFFANAGGALEPRVNGIQIPAGSWFHIVGTYDYDKDVPGSNLKIYVNGELKGQVIRAGELDTSTGPVYIGYEYGTDYFNGMIDGVRIYNRALSADEVAMRYASGISSVRFISASKLAFITPERSVQPGFVSDSIAVQAQWGDGSKASGYNGYCQFSTSSGLGKFCASQAGDTWASALTVKMENGETYVFYRDSRPGSPTLTVSSAGLQGATQTASVAQGSFSGTASYITVSSSTVPANGVTPCTMIVSVTDSARNPMQGMEAVLHTGRGFDTIAYPFGQTTDASGKCTAVVVSSVLGSVTPAFTVTGYPDTITQVYYQDALAGFWNFEEGTGASSSDLSGNNNIGTLSGAGWTTGRFGYGLDMDGENAFMTVPHSPGMYLTDAITVEVWIYPTDSAKQFNRVIEKGWDAEGSYILMVMNSTAYFGLDLDGVQRGISGGAITNNQWHHLAGTFDGSNIRLYVNGSLIGSTAYMKSFGNSATFYVSGAGHNACFKGIIDEVKIYNKSLTGDEVKADYENRAGQMRFSAGKLKFASAPFRVRSGGVSAAVSINASDAAGNTDDLFGEAALLSTSSESGSFSSNGIDWSAPGSDSSVYFSKGQASFYYLDYASGRPVITVSRAGLSADTQAEIVSASRAVFASSSFRMPSTQVSDTVTVVMQDELGNTDAGWSDTIGLVSNSVKARFSVSRTPWSDTTVVYASDGLVTFFYKDAKGGTSAIYVASSDLTGYQLEYITMPVIIVQKFQRKDGVDPADYATTSPISVGQEDTVEWKLLIRNAGTETAINVIVTDKDVFDTSVFSAVAFVSLNTHVLTGNPVDSWAYSTDPALAVWEAWGSVPGPVGADVKGLRWFINTLVPGETRSVRFKVRIK</sequence>
<dbReference type="InterPro" id="IPR003344">
    <property type="entry name" value="Big_1_dom"/>
</dbReference>
<dbReference type="SMART" id="SM00634">
    <property type="entry name" value="BID_1"/>
    <property type="match status" value="2"/>
</dbReference>
<evidence type="ECO:0000313" key="7">
    <source>
        <dbReference type="Proteomes" id="UP000229307"/>
    </source>
</evidence>
<keyword evidence="3" id="KW-1015">Disulfide bond</keyword>
<comment type="caution">
    <text evidence="6">The sequence shown here is derived from an EMBL/GenBank/DDBJ whole genome shotgun (WGS) entry which is preliminary data.</text>
</comment>
<organism evidence="6 7">
    <name type="scientific">Candidatus Desantisbacteria bacterium CG_4_10_14_0_8_um_filter_48_22</name>
    <dbReference type="NCBI Taxonomy" id="1974543"/>
    <lineage>
        <taxon>Bacteria</taxon>
        <taxon>Candidatus Desantisiibacteriota</taxon>
    </lineage>
</organism>
<evidence type="ECO:0000259" key="5">
    <source>
        <dbReference type="SMART" id="SM00634"/>
    </source>
</evidence>
<feature type="domain" description="LamG-like jellyroll fold" evidence="4">
    <location>
        <begin position="802"/>
        <end position="929"/>
    </location>
</feature>
<dbReference type="InterPro" id="IPR013783">
    <property type="entry name" value="Ig-like_fold"/>
</dbReference>
<protein>
    <recommendedName>
        <fullName evidence="8">LamG-like jellyroll fold domain-containing protein</fullName>
    </recommendedName>
</protein>
<dbReference type="Pfam" id="PF02369">
    <property type="entry name" value="Big_1"/>
    <property type="match status" value="2"/>
</dbReference>
<evidence type="ECO:0000256" key="3">
    <source>
        <dbReference type="ARBA" id="ARBA00023157"/>
    </source>
</evidence>
<evidence type="ECO:0000313" key="6">
    <source>
        <dbReference type="EMBL" id="PIZ16030.1"/>
    </source>
</evidence>
<proteinExistence type="inferred from homology"/>
<dbReference type="InterPro" id="IPR013320">
    <property type="entry name" value="ConA-like_dom_sf"/>
</dbReference>
<dbReference type="PANTHER" id="PTHR42535">
    <property type="entry name" value="OOKINETE PROTEIN, PUTATIVE-RELATED"/>
    <property type="match status" value="1"/>
</dbReference>
<dbReference type="Gene3D" id="2.60.40.10">
    <property type="entry name" value="Immunoglobulins"/>
    <property type="match status" value="2"/>
</dbReference>